<dbReference type="InterPro" id="IPR019223">
    <property type="entry name" value="DUF2147"/>
</dbReference>
<dbReference type="Pfam" id="PF09917">
    <property type="entry name" value="DUF2147"/>
    <property type="match status" value="1"/>
</dbReference>
<evidence type="ECO:0000259" key="1">
    <source>
        <dbReference type="Pfam" id="PF09917"/>
    </source>
</evidence>
<dbReference type="EMBL" id="SGIU01000001">
    <property type="protein sequence ID" value="TAI49117.1"/>
    <property type="molecule type" value="Genomic_DNA"/>
</dbReference>
<dbReference type="OrthoDB" id="9814399at2"/>
<proteinExistence type="predicted"/>
<protein>
    <submittedName>
        <fullName evidence="2">DUF2147 domain-containing protein</fullName>
    </submittedName>
</protein>
<keyword evidence="3" id="KW-1185">Reference proteome</keyword>
<dbReference type="Gene3D" id="2.40.128.520">
    <property type="match status" value="1"/>
</dbReference>
<feature type="domain" description="DUF2147" evidence="1">
    <location>
        <begin position="21"/>
        <end position="137"/>
    </location>
</feature>
<dbReference type="AlphaFoldDB" id="A0A4Q8QH84"/>
<dbReference type="Proteomes" id="UP000291981">
    <property type="component" value="Unassembled WGS sequence"/>
</dbReference>
<dbReference type="PANTHER" id="PTHR36919:SF3">
    <property type="entry name" value="BLL5882 PROTEIN"/>
    <property type="match status" value="1"/>
</dbReference>
<comment type="caution">
    <text evidence="2">The sequence shown here is derived from an EMBL/GenBank/DDBJ whole genome shotgun (WGS) entry which is preliminary data.</text>
</comment>
<sequence>MLLLVLVLYGWQPLSAQNIFGKWRTVDDKTGVTKAIVEVYEKNGFMNAKILKVLEKGRENAKCIKCKGELKDQPVQGMHIMRKFKEADEGEYKGSNLLDPENGTTYRGKVWLDPDNSNILKVRGYVAFLFRTQTWHRVTEP</sequence>
<accession>A0A4Q8QH84</accession>
<evidence type="ECO:0000313" key="3">
    <source>
        <dbReference type="Proteomes" id="UP000291981"/>
    </source>
</evidence>
<name>A0A4Q8QH84_9FLAO</name>
<reference evidence="2 3" key="1">
    <citation type="submission" date="2019-02" db="EMBL/GenBank/DDBJ databases">
        <title>Draft genome sequence of Muricauda sp. 176CP4-71.</title>
        <authorList>
            <person name="Park J.-S."/>
        </authorList>
    </citation>
    <scope>NUCLEOTIDE SEQUENCE [LARGE SCALE GENOMIC DNA]</scope>
    <source>
        <strain evidence="2 3">176CP4-71</strain>
    </source>
</reference>
<evidence type="ECO:0000313" key="2">
    <source>
        <dbReference type="EMBL" id="TAI49117.1"/>
    </source>
</evidence>
<dbReference type="PANTHER" id="PTHR36919">
    <property type="entry name" value="BLR1215 PROTEIN"/>
    <property type="match status" value="1"/>
</dbReference>
<organism evidence="2 3">
    <name type="scientific">Flagellimonas allohymeniacidonis</name>
    <dbReference type="NCBI Taxonomy" id="2517819"/>
    <lineage>
        <taxon>Bacteria</taxon>
        <taxon>Pseudomonadati</taxon>
        <taxon>Bacteroidota</taxon>
        <taxon>Flavobacteriia</taxon>
        <taxon>Flavobacteriales</taxon>
        <taxon>Flavobacteriaceae</taxon>
        <taxon>Flagellimonas</taxon>
    </lineage>
</organism>
<dbReference type="RefSeq" id="WP_130610411.1">
    <property type="nucleotide sequence ID" value="NZ_SGIU01000001.1"/>
</dbReference>
<gene>
    <name evidence="2" type="ORF">EW142_04800</name>
</gene>